<proteinExistence type="predicted"/>
<dbReference type="GO" id="GO:0005739">
    <property type="term" value="C:mitochondrion"/>
    <property type="evidence" value="ECO:0007669"/>
    <property type="project" value="UniProtKB-SubCell"/>
</dbReference>
<dbReference type="Proteomes" id="UP001431209">
    <property type="component" value="Unassembled WGS sequence"/>
</dbReference>
<dbReference type="GO" id="GO:0006631">
    <property type="term" value="P:fatty acid metabolic process"/>
    <property type="evidence" value="ECO:0007669"/>
    <property type="project" value="UniProtKB-KW"/>
</dbReference>
<dbReference type="Pfam" id="PF00378">
    <property type="entry name" value="ECH_1"/>
    <property type="match status" value="1"/>
</dbReference>
<dbReference type="PANTHER" id="PTHR43602:SF1">
    <property type="entry name" value="ENOYL-COA HYDRATASE DOMAIN-CONTAINING PROTEIN 3, MITOCHONDRIAL"/>
    <property type="match status" value="1"/>
</dbReference>
<sequence>MIRSPHTMSFMMSRLYSVSSGAVPSHVIKMIKIDNPTKRNALSYKVMKDVVDQLKQIKEVSNNSERKNEIPKVVVLYSEGPVFCSGHDLKELRANDTKFHSESFQLCNDLMESIRTLDQPVIAQVQGLATAAGCQIVGACDLAVCSSSAQFATPGVKIGLFCTTPGISISRSLSRKKALEMLFTGTPISAQEALQHGLVNKVVQPEELEDVVRQMATNIAQASLETLRIGKRSFYAQVDMNIDDAYKFGCQVMTNNMSEEDCKEGIDAFIQKRSPNFKN</sequence>
<comment type="subcellular location">
    <subcellularLocation>
        <location evidence="1">Mitochondrion</location>
    </subcellularLocation>
</comment>
<evidence type="ECO:0000256" key="7">
    <source>
        <dbReference type="ARBA" id="ARBA00040545"/>
    </source>
</evidence>
<evidence type="ECO:0000256" key="6">
    <source>
        <dbReference type="ARBA" id="ARBA00037410"/>
    </source>
</evidence>
<keyword evidence="5" id="KW-0496">Mitochondrion</keyword>
<dbReference type="GO" id="GO:0016836">
    <property type="term" value="F:hydro-lyase activity"/>
    <property type="evidence" value="ECO:0007669"/>
    <property type="project" value="TreeGrafter"/>
</dbReference>
<evidence type="ECO:0000256" key="2">
    <source>
        <dbReference type="ARBA" id="ARBA00022832"/>
    </source>
</evidence>
<dbReference type="InterPro" id="IPR014748">
    <property type="entry name" value="Enoyl-CoA_hydra_C"/>
</dbReference>
<evidence type="ECO:0000256" key="1">
    <source>
        <dbReference type="ARBA" id="ARBA00004173"/>
    </source>
</evidence>
<dbReference type="SUPFAM" id="SSF52096">
    <property type="entry name" value="ClpP/crotonase"/>
    <property type="match status" value="1"/>
</dbReference>
<protein>
    <recommendedName>
        <fullName evidence="7">Enoyl-CoA hydratase domain-containing protein 3, mitochondrial</fullName>
    </recommendedName>
</protein>
<dbReference type="NCBIfam" id="NF006008">
    <property type="entry name" value="PRK08139.1"/>
    <property type="match status" value="1"/>
</dbReference>
<dbReference type="Gene3D" id="3.90.226.10">
    <property type="entry name" value="2-enoyl-CoA Hydratase, Chain A, domain 1"/>
    <property type="match status" value="1"/>
</dbReference>
<comment type="function">
    <text evidence="6">May play a role in fatty acid biosynthesis and insulin sensitivity.</text>
</comment>
<reference evidence="8 9" key="1">
    <citation type="submission" date="2024-03" db="EMBL/GenBank/DDBJ databases">
        <title>The Acrasis kona genome and developmental transcriptomes reveal deep origins of eukaryotic multicellular pathways.</title>
        <authorList>
            <person name="Sheikh S."/>
            <person name="Fu C.-J."/>
            <person name="Brown M.W."/>
            <person name="Baldauf S.L."/>
        </authorList>
    </citation>
    <scope>NUCLEOTIDE SEQUENCE [LARGE SCALE GENOMIC DNA]</scope>
    <source>
        <strain evidence="8 9">ATCC MYA-3509</strain>
    </source>
</reference>
<gene>
    <name evidence="8" type="ORF">AKO1_013827</name>
</gene>
<comment type="caution">
    <text evidence="8">The sequence shown here is derived from an EMBL/GenBank/DDBJ whole genome shotgun (WGS) entry which is preliminary data.</text>
</comment>
<evidence type="ECO:0000256" key="4">
    <source>
        <dbReference type="ARBA" id="ARBA00023098"/>
    </source>
</evidence>
<evidence type="ECO:0000313" key="8">
    <source>
        <dbReference type="EMBL" id="KAL0489061.1"/>
    </source>
</evidence>
<keyword evidence="3" id="KW-0809">Transit peptide</keyword>
<dbReference type="EMBL" id="JAOPGA020001510">
    <property type="protein sequence ID" value="KAL0489061.1"/>
    <property type="molecule type" value="Genomic_DNA"/>
</dbReference>
<dbReference type="InterPro" id="IPR052377">
    <property type="entry name" value="Mitochondrial_ECH-domain"/>
</dbReference>
<organism evidence="8 9">
    <name type="scientific">Acrasis kona</name>
    <dbReference type="NCBI Taxonomy" id="1008807"/>
    <lineage>
        <taxon>Eukaryota</taxon>
        <taxon>Discoba</taxon>
        <taxon>Heterolobosea</taxon>
        <taxon>Tetramitia</taxon>
        <taxon>Eutetramitia</taxon>
        <taxon>Acrasidae</taxon>
        <taxon>Acrasis</taxon>
    </lineage>
</organism>
<dbReference type="PANTHER" id="PTHR43602">
    <property type="match status" value="1"/>
</dbReference>
<dbReference type="InterPro" id="IPR001753">
    <property type="entry name" value="Enoyl-CoA_hydra/iso"/>
</dbReference>
<evidence type="ECO:0000256" key="5">
    <source>
        <dbReference type="ARBA" id="ARBA00023128"/>
    </source>
</evidence>
<accession>A0AAW2ZIU1</accession>
<dbReference type="InterPro" id="IPR029045">
    <property type="entry name" value="ClpP/crotonase-like_dom_sf"/>
</dbReference>
<keyword evidence="9" id="KW-1185">Reference proteome</keyword>
<dbReference type="Gene3D" id="1.10.12.10">
    <property type="entry name" value="Lyase 2-enoyl-coa Hydratase, Chain A, domain 2"/>
    <property type="match status" value="1"/>
</dbReference>
<dbReference type="AlphaFoldDB" id="A0AAW2ZIU1"/>
<evidence type="ECO:0000313" key="9">
    <source>
        <dbReference type="Proteomes" id="UP001431209"/>
    </source>
</evidence>
<dbReference type="CDD" id="cd06558">
    <property type="entry name" value="crotonase-like"/>
    <property type="match status" value="1"/>
</dbReference>
<evidence type="ECO:0000256" key="3">
    <source>
        <dbReference type="ARBA" id="ARBA00022946"/>
    </source>
</evidence>
<keyword evidence="4" id="KW-0443">Lipid metabolism</keyword>
<name>A0AAW2ZIU1_9EUKA</name>
<keyword evidence="2" id="KW-0276">Fatty acid metabolism</keyword>